<evidence type="ECO:0000313" key="1">
    <source>
        <dbReference type="EMBL" id="QQD25257.1"/>
    </source>
</evidence>
<dbReference type="RefSeq" id="WP_228345326.1">
    <property type="nucleotide sequence ID" value="NZ_CP046056.1"/>
</dbReference>
<accession>A0A9X7YQQ8</accession>
<name>A0A9X7YQQ8_9GAMM</name>
<dbReference type="AlphaFoldDB" id="A0A9X7YQQ8"/>
<sequence length="256" mass="28704">MFHGLSRTTLNIIVFLCLLLISWIHLGGRDAEEQPLEALHLPELSAAGWSFWPNTEQVSVWLRAGGTLSGGRLQLRSQHGAQTLTLPTQNWLPALQQALPTLAQNEPAVIVISGPWPASEQQLIAAFLIREQHLQPLTRTVNDWPACLREHPAGALWLGQQYGLAWTALAQLPETLTNQPLPILPTRDQWAQWRLQHSRQLRQQWQDEQGQIDIQAALAYHRLPADTYQLLYNALSDAQKTAPATTLNCLASRPLN</sequence>
<reference evidence="1 2" key="1">
    <citation type="submission" date="2019-11" db="EMBL/GenBank/DDBJ databases">
        <title>Venatorbacter sp. nov. a predator of Campylobacter and other Gram-negative bacteria.</title>
        <authorList>
            <person name="Saeedi A."/>
            <person name="Cummings N.J."/>
            <person name="Connerton I.F."/>
            <person name="Connerton P.L."/>
        </authorList>
    </citation>
    <scope>NUCLEOTIDE SEQUENCE [LARGE SCALE GENOMIC DNA]</scope>
    <source>
        <strain evidence="1">XL5</strain>
    </source>
</reference>
<dbReference type="KEGG" id="vcw:GJQ55_12580"/>
<dbReference type="EMBL" id="CP046056">
    <property type="protein sequence ID" value="QQD25257.1"/>
    <property type="molecule type" value="Genomic_DNA"/>
</dbReference>
<evidence type="ECO:0000313" key="2">
    <source>
        <dbReference type="Proteomes" id="UP000596074"/>
    </source>
</evidence>
<keyword evidence="2" id="KW-1185">Reference proteome</keyword>
<protein>
    <submittedName>
        <fullName evidence="1">Uncharacterized protein</fullName>
    </submittedName>
</protein>
<gene>
    <name evidence="1" type="ORF">GJQ55_12580</name>
</gene>
<dbReference type="Proteomes" id="UP000596074">
    <property type="component" value="Chromosome"/>
</dbReference>
<proteinExistence type="predicted"/>
<organism evidence="1 2">
    <name type="scientific">Venatoribacter cucullus</name>
    <dbReference type="NCBI Taxonomy" id="2661630"/>
    <lineage>
        <taxon>Bacteria</taxon>
        <taxon>Pseudomonadati</taxon>
        <taxon>Pseudomonadota</taxon>
        <taxon>Gammaproteobacteria</taxon>
        <taxon>Oceanospirillales</taxon>
        <taxon>Oceanospirillaceae</taxon>
        <taxon>Venatoribacter</taxon>
    </lineage>
</organism>